<evidence type="ECO:0000256" key="1">
    <source>
        <dbReference type="SAM" id="Coils"/>
    </source>
</evidence>
<dbReference type="AlphaFoldDB" id="A0A699I9W1"/>
<organism evidence="2">
    <name type="scientific">Tanacetum cinerariifolium</name>
    <name type="common">Dalmatian daisy</name>
    <name type="synonym">Chrysanthemum cinerariifolium</name>
    <dbReference type="NCBI Taxonomy" id="118510"/>
    <lineage>
        <taxon>Eukaryota</taxon>
        <taxon>Viridiplantae</taxon>
        <taxon>Streptophyta</taxon>
        <taxon>Embryophyta</taxon>
        <taxon>Tracheophyta</taxon>
        <taxon>Spermatophyta</taxon>
        <taxon>Magnoliopsida</taxon>
        <taxon>eudicotyledons</taxon>
        <taxon>Gunneridae</taxon>
        <taxon>Pentapetalae</taxon>
        <taxon>asterids</taxon>
        <taxon>campanulids</taxon>
        <taxon>Asterales</taxon>
        <taxon>Asteraceae</taxon>
        <taxon>Asteroideae</taxon>
        <taxon>Anthemideae</taxon>
        <taxon>Anthemidinae</taxon>
        <taxon>Tanacetum</taxon>
    </lineage>
</organism>
<protein>
    <submittedName>
        <fullName evidence="2">Zf-CCHC domain-containing protein/UBN2 domain-containing protein</fullName>
    </submittedName>
</protein>
<feature type="non-terminal residue" evidence="2">
    <location>
        <position position="488"/>
    </location>
</feature>
<sequence length="488" mass="56335">MAIEESKDLTSLSLDEFIRNPKVPEMIIKKDSEIRKAKVERKSLALKAKKESGDEECLTFRSEDEEYTMAVKDFKKLFKRRGRFVRQPRNDKKTFQRSHDDKNGKSDRKCFRYRDLNHLIGECPKLPKDKNQREFIRGSWSDSGGEDDEKVNNETCLVAQASSEVCSESSYFSDENSSIDDLILENKYDKLCKMSLKIITKNKGLKVTRDSLEKEISILKEKVYTLKKNKKVDFKCVKCHMLKIENEKRKNEALKLTKFKKSTHCLNEMLNNQKPFAEKLSLGFNPFEASSSGTKKIKFMKAQKKVSPNGGPINIGGPFNVQAAPKQIWDSHQEQHLDLRKVNNMQTQTSNTLHNAIMEASGKDRPPMLTPGNYVQWKSRIKRYIDTKPNHELIYYCLTNPPYELGIDNDIYSTVDACPNACEMWKAIKRLKQGESINVQDLETNLFWEFGKFTSQDVNEIRAEKIARGANPLTLVAQQQPVYHPQTH</sequence>
<reference evidence="2" key="1">
    <citation type="journal article" date="2019" name="Sci. Rep.">
        <title>Draft genome of Tanacetum cinerariifolium, the natural source of mosquito coil.</title>
        <authorList>
            <person name="Yamashiro T."/>
            <person name="Shiraishi A."/>
            <person name="Satake H."/>
            <person name="Nakayama K."/>
        </authorList>
    </citation>
    <scope>NUCLEOTIDE SEQUENCE</scope>
</reference>
<name>A0A699I9W1_TANCI</name>
<dbReference type="EMBL" id="BKCJ010271958">
    <property type="protein sequence ID" value="GEZ37998.1"/>
    <property type="molecule type" value="Genomic_DNA"/>
</dbReference>
<keyword evidence="1" id="KW-0175">Coiled coil</keyword>
<evidence type="ECO:0000313" key="2">
    <source>
        <dbReference type="EMBL" id="GEZ37998.1"/>
    </source>
</evidence>
<feature type="coiled-coil region" evidence="1">
    <location>
        <begin position="202"/>
        <end position="229"/>
    </location>
</feature>
<accession>A0A699I9W1</accession>
<comment type="caution">
    <text evidence="2">The sequence shown here is derived from an EMBL/GenBank/DDBJ whole genome shotgun (WGS) entry which is preliminary data.</text>
</comment>
<gene>
    <name evidence="2" type="ORF">Tci_509971</name>
</gene>
<proteinExistence type="predicted"/>